<accession>A0AAF0F031</accession>
<evidence type="ECO:0000256" key="2">
    <source>
        <dbReference type="SAM" id="MobiDB-lite"/>
    </source>
</evidence>
<dbReference type="GeneID" id="85226915"/>
<dbReference type="RefSeq" id="XP_060123175.1">
    <property type="nucleotide sequence ID" value="XM_060267192.1"/>
</dbReference>
<evidence type="ECO:0000256" key="1">
    <source>
        <dbReference type="SAM" id="Coils"/>
    </source>
</evidence>
<gene>
    <name evidence="3" type="ORF">MJAP1_003264</name>
</gene>
<organism evidence="3 4">
    <name type="scientific">Malassezia japonica</name>
    <dbReference type="NCBI Taxonomy" id="223818"/>
    <lineage>
        <taxon>Eukaryota</taxon>
        <taxon>Fungi</taxon>
        <taxon>Dikarya</taxon>
        <taxon>Basidiomycota</taxon>
        <taxon>Ustilaginomycotina</taxon>
        <taxon>Malasseziomycetes</taxon>
        <taxon>Malasseziales</taxon>
        <taxon>Malasseziaceae</taxon>
        <taxon>Malassezia</taxon>
    </lineage>
</organism>
<feature type="region of interest" description="Disordered" evidence="2">
    <location>
        <begin position="276"/>
        <end position="296"/>
    </location>
</feature>
<keyword evidence="1" id="KW-0175">Coiled coil</keyword>
<keyword evidence="4" id="KW-1185">Reference proteome</keyword>
<feature type="coiled-coil region" evidence="1">
    <location>
        <begin position="169"/>
        <end position="265"/>
    </location>
</feature>
<feature type="compositionally biased region" description="Polar residues" evidence="2">
    <location>
        <begin position="374"/>
        <end position="390"/>
    </location>
</feature>
<dbReference type="InterPro" id="IPR036872">
    <property type="entry name" value="CH_dom_sf"/>
</dbReference>
<dbReference type="Gene3D" id="1.10.418.10">
    <property type="entry name" value="Calponin-like domain"/>
    <property type="match status" value="1"/>
</dbReference>
<dbReference type="Proteomes" id="UP001217754">
    <property type="component" value="Chromosome 6"/>
</dbReference>
<dbReference type="SUPFAM" id="SSF116907">
    <property type="entry name" value="Hook domain"/>
    <property type="match status" value="1"/>
</dbReference>
<name>A0AAF0F031_9BASI</name>
<feature type="region of interest" description="Disordered" evidence="2">
    <location>
        <begin position="359"/>
        <end position="390"/>
    </location>
</feature>
<evidence type="ECO:0000313" key="4">
    <source>
        <dbReference type="Proteomes" id="UP001217754"/>
    </source>
</evidence>
<protein>
    <submittedName>
        <fullName evidence="3">Uncharacterized protein</fullName>
    </submittedName>
</protein>
<proteinExistence type="predicted"/>
<dbReference type="CDD" id="cd22211">
    <property type="entry name" value="HkD_SF"/>
    <property type="match status" value="1"/>
</dbReference>
<reference evidence="3" key="1">
    <citation type="submission" date="2023-03" db="EMBL/GenBank/DDBJ databases">
        <title>Mating type loci evolution in Malassezia.</title>
        <authorList>
            <person name="Coelho M.A."/>
        </authorList>
    </citation>
    <scope>NUCLEOTIDE SEQUENCE</scope>
    <source>
        <strain evidence="3">CBS 9431</strain>
    </source>
</reference>
<dbReference type="EMBL" id="CP119963">
    <property type="protein sequence ID" value="WFD40278.1"/>
    <property type="molecule type" value="Genomic_DNA"/>
</dbReference>
<dbReference type="AlphaFoldDB" id="A0AAF0F031"/>
<evidence type="ECO:0000313" key="3">
    <source>
        <dbReference type="EMBL" id="WFD40278.1"/>
    </source>
</evidence>
<sequence>MDAEEAPGDSTQLAAIASWLRVLTKRTSQNDEILTSPGALFEVLSALDTQHFRAPKKPTLDVLYKRLVRYYDDVLNVDQELPKVDTKAAGRKPPAEEELAKLMRLVLGAIAKSPDNDAQISAMQSLPYADQMVLMRVIESVLATLQAPQEAEEVEAAPDTSTDMNLRELENMRRELAKKTELVNLHQDQLASAEAQIERLTEENKEMNAVLPGLRDSERERDTFRDQLDEWRPIIEQSKRQEAQIEKYRSRLEETSDLQRELQDLRSSEQDLKTTLAKKYSSDKGKNGSGKSTPKEFRPVLDLLTESFQLDDVVMQRLSECWDRANQLRQDATPTSDAAVQAVQRVYRETSWEQLMTPALPQGEDTPRAPVGNISPSAPSTPSNGTSWLAQQRSALADALRFARK</sequence>